<dbReference type="AlphaFoldDB" id="A0A0F0I9V5"/>
<feature type="region of interest" description="Disordered" evidence="1">
    <location>
        <begin position="1"/>
        <end position="79"/>
    </location>
</feature>
<dbReference type="GO" id="GO:0006355">
    <property type="term" value="P:regulation of DNA-templated transcription"/>
    <property type="evidence" value="ECO:0007669"/>
    <property type="project" value="InterPro"/>
</dbReference>
<organism evidence="2 3">
    <name type="scientific">Aspergillus parasiticus (strain ATCC 56775 / NRRL 5862 / SRRC 143 / SU-1)</name>
    <dbReference type="NCBI Taxonomy" id="1403190"/>
    <lineage>
        <taxon>Eukaryota</taxon>
        <taxon>Fungi</taxon>
        <taxon>Dikarya</taxon>
        <taxon>Ascomycota</taxon>
        <taxon>Pezizomycotina</taxon>
        <taxon>Eurotiomycetes</taxon>
        <taxon>Eurotiomycetidae</taxon>
        <taxon>Eurotiales</taxon>
        <taxon>Aspergillaceae</taxon>
        <taxon>Aspergillus</taxon>
        <taxon>Aspergillus subgen. Circumdati</taxon>
    </lineage>
</organism>
<dbReference type="PANTHER" id="PTHR13464:SF0">
    <property type="entry name" value="SAP30-BINDING PROTEIN"/>
    <property type="match status" value="1"/>
</dbReference>
<dbReference type="InterPro" id="IPR012479">
    <property type="entry name" value="SAP30BP"/>
</dbReference>
<name>A0A0F0I9V5_ASPPU</name>
<dbReference type="OrthoDB" id="1714508at2759"/>
<comment type="caution">
    <text evidence="2">The sequence shown here is derived from an EMBL/GenBank/DDBJ whole genome shotgun (WGS) entry which is preliminary data.</text>
</comment>
<dbReference type="Pfam" id="PF07818">
    <property type="entry name" value="HCNGP"/>
    <property type="match status" value="1"/>
</dbReference>
<proteinExistence type="predicted"/>
<reference evidence="2 3" key="1">
    <citation type="submission" date="2015-02" db="EMBL/GenBank/DDBJ databases">
        <title>Draft genome sequence of Aspergillus parasiticus SU-1.</title>
        <authorList>
            <person name="Yu J."/>
            <person name="Fedorova N."/>
            <person name="Yin Y."/>
            <person name="Losada L."/>
            <person name="Zafar N."/>
            <person name="Taujale R."/>
            <person name="Ehrlich K.C."/>
            <person name="Bhatnagar D."/>
            <person name="Cleveland T.E."/>
            <person name="Bennett J.W."/>
            <person name="Nierman W.C."/>
        </authorList>
    </citation>
    <scope>NUCLEOTIDE SEQUENCE [LARGE SCALE GENOMIC DNA]</scope>
    <source>
        <strain evidence="3">ATCC 56775 / NRRL 5862 / SRRC 143 / SU-1</strain>
    </source>
</reference>
<gene>
    <name evidence="2" type="ORF">P875_00011301</name>
</gene>
<evidence type="ECO:0000313" key="3">
    <source>
        <dbReference type="Proteomes" id="UP000033540"/>
    </source>
</evidence>
<protein>
    <submittedName>
        <fullName evidence="2">HCNGP-like protein</fullName>
    </submittedName>
</protein>
<dbReference type="Proteomes" id="UP000033540">
    <property type="component" value="Unassembled WGS sequence"/>
</dbReference>
<evidence type="ECO:0000256" key="1">
    <source>
        <dbReference type="SAM" id="MobiDB-lite"/>
    </source>
</evidence>
<dbReference type="EMBL" id="JZEE01000397">
    <property type="protein sequence ID" value="KJK64500.1"/>
    <property type="molecule type" value="Genomic_DNA"/>
</dbReference>
<accession>A0A0F0I9V5</accession>
<dbReference type="PANTHER" id="PTHR13464">
    <property type="entry name" value="TRANSCRIPTIONAL REGULATOR PROTEIN HCNGP"/>
    <property type="match status" value="1"/>
</dbReference>
<feature type="compositionally biased region" description="Basic and acidic residues" evidence="1">
    <location>
        <begin position="65"/>
        <end position="79"/>
    </location>
</feature>
<sequence>MLGLGAYESSSEDEVEKRAPSATKFVNKGQPVEVSKSAHAVPDNCPNLPETPTSQEPRGPIVGPSHEEAQPGLHFSERSRLSTSRTLIHDLTLPPVPNLDIPISPPGSPDANANAKFAHFLSLKKQGVHFNEKLAFSASLKNPSLLKKLMEHAGIDGQMQYSTSLPSEVWDMSVLPRWGFKEELLQSQKVFHQKTEEQWSAGQRDTVDFVAATTADSTGTLAHGEPLRGVAPDA</sequence>
<dbReference type="GO" id="GO:0005634">
    <property type="term" value="C:nucleus"/>
    <property type="evidence" value="ECO:0007669"/>
    <property type="project" value="TreeGrafter"/>
</dbReference>
<dbReference type="STRING" id="1403190.A0A0F0I9V5"/>
<evidence type="ECO:0000313" key="2">
    <source>
        <dbReference type="EMBL" id="KJK64500.1"/>
    </source>
</evidence>